<dbReference type="OrthoDB" id="1908269at2759"/>
<dbReference type="PANTHER" id="PTHR37222">
    <property type="entry name" value="OS02G0718000 PROTEIN"/>
    <property type="match status" value="1"/>
</dbReference>
<comment type="caution">
    <text evidence="2">The sequence shown here is derived from an EMBL/GenBank/DDBJ whole genome shotgun (WGS) entry which is preliminary data.</text>
</comment>
<dbReference type="AlphaFoldDB" id="A0A9D5C6V3"/>
<feature type="transmembrane region" description="Helical" evidence="1">
    <location>
        <begin position="155"/>
        <end position="179"/>
    </location>
</feature>
<sequence>MYTSSIKSCKEQHSKIDLTFERGLKISIVIWLTLAINGINHQCCYIASGNNESKGALLLYLQRVWAFQGLVAFMFSFSIAFMMRCSVKLMTIFRKMEEQVRLFILTLCLQVFKTLNLLFLIIHVVSLGYVVGLVVESLVYSLATMKTTRFSKISFLLNFTVFVHLFICIAYKCFVILILRLNFAVIL</sequence>
<evidence type="ECO:0000313" key="2">
    <source>
        <dbReference type="EMBL" id="KAJ0967318.1"/>
    </source>
</evidence>
<protein>
    <submittedName>
        <fullName evidence="2">Uncharacterized protein</fullName>
    </submittedName>
</protein>
<dbReference type="Proteomes" id="UP001085076">
    <property type="component" value="Miscellaneous, Linkage group lg07"/>
</dbReference>
<reference evidence="2" key="1">
    <citation type="submission" date="2021-03" db="EMBL/GenBank/DDBJ databases">
        <authorList>
            <person name="Li Z."/>
            <person name="Yang C."/>
        </authorList>
    </citation>
    <scope>NUCLEOTIDE SEQUENCE</scope>
    <source>
        <strain evidence="2">Dzin_1.0</strain>
        <tissue evidence="2">Leaf</tissue>
    </source>
</reference>
<feature type="transmembrane region" description="Helical" evidence="1">
    <location>
        <begin position="60"/>
        <end position="81"/>
    </location>
</feature>
<reference evidence="2" key="2">
    <citation type="journal article" date="2022" name="Hortic Res">
        <title>The genome of Dioscorea zingiberensis sheds light on the biosynthesis, origin and evolution of the medicinally important diosgenin saponins.</title>
        <authorList>
            <person name="Li Y."/>
            <person name="Tan C."/>
            <person name="Li Z."/>
            <person name="Guo J."/>
            <person name="Li S."/>
            <person name="Chen X."/>
            <person name="Wang C."/>
            <person name="Dai X."/>
            <person name="Yang H."/>
            <person name="Song W."/>
            <person name="Hou L."/>
            <person name="Xu J."/>
            <person name="Tong Z."/>
            <person name="Xu A."/>
            <person name="Yuan X."/>
            <person name="Wang W."/>
            <person name="Yang Q."/>
            <person name="Chen L."/>
            <person name="Sun Z."/>
            <person name="Wang K."/>
            <person name="Pan B."/>
            <person name="Chen J."/>
            <person name="Bao Y."/>
            <person name="Liu F."/>
            <person name="Qi X."/>
            <person name="Gang D.R."/>
            <person name="Wen J."/>
            <person name="Li J."/>
        </authorList>
    </citation>
    <scope>NUCLEOTIDE SEQUENCE</scope>
    <source>
        <strain evidence="2">Dzin_1.0</strain>
    </source>
</reference>
<evidence type="ECO:0000256" key="1">
    <source>
        <dbReference type="SAM" id="Phobius"/>
    </source>
</evidence>
<feature type="transmembrane region" description="Helical" evidence="1">
    <location>
        <begin position="28"/>
        <end position="48"/>
    </location>
</feature>
<keyword evidence="1" id="KW-0812">Transmembrane</keyword>
<keyword evidence="3" id="KW-1185">Reference proteome</keyword>
<feature type="transmembrane region" description="Helical" evidence="1">
    <location>
        <begin position="127"/>
        <end position="143"/>
    </location>
</feature>
<name>A0A9D5C6V3_9LILI</name>
<keyword evidence="1" id="KW-1133">Transmembrane helix</keyword>
<gene>
    <name evidence="2" type="ORF">J5N97_024235</name>
</gene>
<proteinExistence type="predicted"/>
<dbReference type="EMBL" id="JAGGNH010000007">
    <property type="protein sequence ID" value="KAJ0967318.1"/>
    <property type="molecule type" value="Genomic_DNA"/>
</dbReference>
<accession>A0A9D5C6V3</accession>
<dbReference type="PANTHER" id="PTHR37222:SF1">
    <property type="entry name" value="OS02G0718000 PROTEIN"/>
    <property type="match status" value="1"/>
</dbReference>
<evidence type="ECO:0000313" key="3">
    <source>
        <dbReference type="Proteomes" id="UP001085076"/>
    </source>
</evidence>
<keyword evidence="1" id="KW-0472">Membrane</keyword>
<organism evidence="2 3">
    <name type="scientific">Dioscorea zingiberensis</name>
    <dbReference type="NCBI Taxonomy" id="325984"/>
    <lineage>
        <taxon>Eukaryota</taxon>
        <taxon>Viridiplantae</taxon>
        <taxon>Streptophyta</taxon>
        <taxon>Embryophyta</taxon>
        <taxon>Tracheophyta</taxon>
        <taxon>Spermatophyta</taxon>
        <taxon>Magnoliopsida</taxon>
        <taxon>Liliopsida</taxon>
        <taxon>Dioscoreales</taxon>
        <taxon>Dioscoreaceae</taxon>
        <taxon>Dioscorea</taxon>
    </lineage>
</organism>